<evidence type="ECO:0000313" key="1">
    <source>
        <dbReference type="EMBL" id="CAG7724907.1"/>
    </source>
</evidence>
<keyword evidence="2" id="KW-1185">Reference proteome</keyword>
<reference evidence="1" key="1">
    <citation type="submission" date="2021-06" db="EMBL/GenBank/DDBJ databases">
        <authorList>
            <person name="Hodson N. C."/>
            <person name="Mongue J. A."/>
            <person name="Jaron S. K."/>
        </authorList>
    </citation>
    <scope>NUCLEOTIDE SEQUENCE</scope>
</reference>
<sequence>CFRGYICRSGTPINKKFDCFRGYEADSLPQ</sequence>
<comment type="caution">
    <text evidence="1">The sequence shown here is derived from an EMBL/GenBank/DDBJ whole genome shotgun (WGS) entry which is preliminary data.</text>
</comment>
<accession>A0A8J2NT01</accession>
<organism evidence="1 2">
    <name type="scientific">Allacma fusca</name>
    <dbReference type="NCBI Taxonomy" id="39272"/>
    <lineage>
        <taxon>Eukaryota</taxon>
        <taxon>Metazoa</taxon>
        <taxon>Ecdysozoa</taxon>
        <taxon>Arthropoda</taxon>
        <taxon>Hexapoda</taxon>
        <taxon>Collembola</taxon>
        <taxon>Symphypleona</taxon>
        <taxon>Sminthuridae</taxon>
        <taxon>Allacma</taxon>
    </lineage>
</organism>
<dbReference type="AlphaFoldDB" id="A0A8J2NT01"/>
<evidence type="ECO:0000313" key="2">
    <source>
        <dbReference type="Proteomes" id="UP000708208"/>
    </source>
</evidence>
<dbReference type="Proteomes" id="UP000708208">
    <property type="component" value="Unassembled WGS sequence"/>
</dbReference>
<protein>
    <submittedName>
        <fullName evidence="1">Uncharacterized protein</fullName>
    </submittedName>
</protein>
<proteinExistence type="predicted"/>
<feature type="non-terminal residue" evidence="1">
    <location>
        <position position="1"/>
    </location>
</feature>
<dbReference type="EMBL" id="CAJVCH010115258">
    <property type="protein sequence ID" value="CAG7724907.1"/>
    <property type="molecule type" value="Genomic_DNA"/>
</dbReference>
<gene>
    <name evidence="1" type="ORF">AFUS01_LOCUS13898</name>
</gene>
<name>A0A8J2NT01_9HEXA</name>